<dbReference type="EMBL" id="CAMPGE010029311">
    <property type="protein sequence ID" value="CAI2386779.1"/>
    <property type="molecule type" value="Genomic_DNA"/>
</dbReference>
<dbReference type="AlphaFoldDB" id="A0AAD2DA36"/>
<evidence type="ECO:0000313" key="2">
    <source>
        <dbReference type="Proteomes" id="UP001295684"/>
    </source>
</evidence>
<proteinExistence type="predicted"/>
<name>A0AAD2DA36_EUPCR</name>
<gene>
    <name evidence="1" type="ORF">ECRASSUSDP1_LOCUS28403</name>
</gene>
<accession>A0AAD2DA36</accession>
<dbReference type="Proteomes" id="UP001295684">
    <property type="component" value="Unassembled WGS sequence"/>
</dbReference>
<evidence type="ECO:0000313" key="1">
    <source>
        <dbReference type="EMBL" id="CAI2386779.1"/>
    </source>
</evidence>
<comment type="caution">
    <text evidence="1">The sequence shown here is derived from an EMBL/GenBank/DDBJ whole genome shotgun (WGS) entry which is preliminary data.</text>
</comment>
<organism evidence="1 2">
    <name type="scientific">Euplotes crassus</name>
    <dbReference type="NCBI Taxonomy" id="5936"/>
    <lineage>
        <taxon>Eukaryota</taxon>
        <taxon>Sar</taxon>
        <taxon>Alveolata</taxon>
        <taxon>Ciliophora</taxon>
        <taxon>Intramacronucleata</taxon>
        <taxon>Spirotrichea</taxon>
        <taxon>Hypotrichia</taxon>
        <taxon>Euplotida</taxon>
        <taxon>Euplotidae</taxon>
        <taxon>Moneuplotes</taxon>
    </lineage>
</organism>
<protein>
    <submittedName>
        <fullName evidence="1">Uncharacterized protein</fullName>
    </submittedName>
</protein>
<reference evidence="1" key="1">
    <citation type="submission" date="2023-07" db="EMBL/GenBank/DDBJ databases">
        <authorList>
            <consortium name="AG Swart"/>
            <person name="Singh M."/>
            <person name="Singh A."/>
            <person name="Seah K."/>
            <person name="Emmerich C."/>
        </authorList>
    </citation>
    <scope>NUCLEOTIDE SEQUENCE</scope>
    <source>
        <strain evidence="1">DP1</strain>
    </source>
</reference>
<keyword evidence="2" id="KW-1185">Reference proteome</keyword>
<sequence length="616" mass="72145">MNLETNEVNPNDQDISRGRIEKKRNRTKVILSNSCITISILSYFGKMKDIDSLMRIFSNRSRAIWIYTLGKWLNIFEESLEDIKITPDNIKLLIKHPPLSNCRLHFTDYNISTDKYKNLIIRFVNKVYSKNQIKSINIEDSGRKEFKNIAKEVIIEKVFKNLEDISKKLDHMPSGRKSLTESSKTYSVYFSDIFSARKDYGIINSKLMIFPKVIQESKILYIDSDYILDNDSIRVRKIDEDEFPFICNLKFEDPNIPIFDHVKRVKLYENRDDNRLSITKINTIIKRCYPNLKELTLADDRFNIGKYTYKLCGIIESTNTKFERREKEITLKAPIIFKAKNAIVARTKYIGDEEKHECIYKCTIEVVVNDFIEKEGYIYILKCYPLSISNCLKVKELPYLINLSCRTIRMLKKFKYDSIAIQWVILCADSITSVSPTYHSCFNARFSSFSLKGFLPRYLTSYNSFPSCTSFHITCCNPEPIFSLYQLYSEIFCELNFLYPSANRYNIDVVEIPFHLPFKGLFSKNFVEKFKGFRLVLLVKHTHISSEKQKEIEQILIKWTRLGNCTGVVVRGYEETRYKDILFCVNKKEVTSQVRNIIKTGMRSKEIGMGVPLVIE</sequence>